<evidence type="ECO:0008006" key="4">
    <source>
        <dbReference type="Google" id="ProtNLM"/>
    </source>
</evidence>
<name>A0ABN9V4I4_9DINO</name>
<keyword evidence="3" id="KW-1185">Reference proteome</keyword>
<proteinExistence type="predicted"/>
<accession>A0ABN9V4I4</accession>
<gene>
    <name evidence="2" type="ORF">PCOR1329_LOCUS54601</name>
</gene>
<feature type="compositionally biased region" description="Low complexity" evidence="1">
    <location>
        <begin position="34"/>
        <end position="48"/>
    </location>
</feature>
<dbReference type="EMBL" id="CAUYUJ010016677">
    <property type="protein sequence ID" value="CAK0867734.1"/>
    <property type="molecule type" value="Genomic_DNA"/>
</dbReference>
<reference evidence="2" key="1">
    <citation type="submission" date="2023-10" db="EMBL/GenBank/DDBJ databases">
        <authorList>
            <person name="Chen Y."/>
            <person name="Shah S."/>
            <person name="Dougan E. K."/>
            <person name="Thang M."/>
            <person name="Chan C."/>
        </authorList>
    </citation>
    <scope>NUCLEOTIDE SEQUENCE [LARGE SCALE GENOMIC DNA]</scope>
</reference>
<feature type="region of interest" description="Disordered" evidence="1">
    <location>
        <begin position="1"/>
        <end position="74"/>
    </location>
</feature>
<feature type="compositionally biased region" description="Gly residues" evidence="1">
    <location>
        <begin position="1"/>
        <end position="11"/>
    </location>
</feature>
<sequence>MPCPGAPGGGRAFAAPPRPRRGRRLLAWPPSWQLLPGPSAAPLAGRPGPRAPPRGPPAAPPRPGPPAEGAGPAAEVEGVAVSGYDYMGRGECATDEKKLFDQWSGGPVDLRDCAGMCTGVSECIGFEVKEAHKSCVLRFSDGTLPVDSPYPAVLKGRWDGHNGVAPITLAWDGTMEQRQAVFLDLRCYRKQGGPR</sequence>
<organism evidence="2 3">
    <name type="scientific">Prorocentrum cordatum</name>
    <dbReference type="NCBI Taxonomy" id="2364126"/>
    <lineage>
        <taxon>Eukaryota</taxon>
        <taxon>Sar</taxon>
        <taxon>Alveolata</taxon>
        <taxon>Dinophyceae</taxon>
        <taxon>Prorocentrales</taxon>
        <taxon>Prorocentraceae</taxon>
        <taxon>Prorocentrum</taxon>
    </lineage>
</organism>
<evidence type="ECO:0000313" key="3">
    <source>
        <dbReference type="Proteomes" id="UP001189429"/>
    </source>
</evidence>
<feature type="compositionally biased region" description="Pro residues" evidence="1">
    <location>
        <begin position="49"/>
        <end position="66"/>
    </location>
</feature>
<dbReference type="Proteomes" id="UP001189429">
    <property type="component" value="Unassembled WGS sequence"/>
</dbReference>
<evidence type="ECO:0000256" key="1">
    <source>
        <dbReference type="SAM" id="MobiDB-lite"/>
    </source>
</evidence>
<comment type="caution">
    <text evidence="2">The sequence shown here is derived from an EMBL/GenBank/DDBJ whole genome shotgun (WGS) entry which is preliminary data.</text>
</comment>
<evidence type="ECO:0000313" key="2">
    <source>
        <dbReference type="EMBL" id="CAK0867734.1"/>
    </source>
</evidence>
<protein>
    <recommendedName>
        <fullName evidence="4">Apple domain-containing protein</fullName>
    </recommendedName>
</protein>